<dbReference type="Proteomes" id="UP000225231">
    <property type="component" value="Segment"/>
</dbReference>
<accession>A0A0U1W0G7</accession>
<keyword evidence="2" id="KW-1185">Reference proteome</keyword>
<protein>
    <submittedName>
        <fullName evidence="1">Uncharacterized protein</fullName>
    </submittedName>
</protein>
<dbReference type="EMBL" id="KC900378">
    <property type="protein sequence ID" value="AGR46406.1"/>
    <property type="molecule type" value="Genomic_DNA"/>
</dbReference>
<name>A0A0U1W0G7_9CAUD</name>
<reference evidence="1 2" key="1">
    <citation type="submission" date="2013-04" db="EMBL/GenBank/DDBJ databases">
        <title>Complete genome sequence of F116-like bacteriophages.</title>
        <authorList>
            <person name="Lammens E.A."/>
            <person name="Lavigne R."/>
        </authorList>
    </citation>
    <scope>NUCLEOTIDE SEQUENCE [LARGE SCALE GENOMIC DNA]</scope>
    <source>
        <strain evidence="1">LKA5</strain>
    </source>
</reference>
<gene>
    <name evidence="1" type="ORF">LKA5_054</name>
</gene>
<proteinExistence type="predicted"/>
<evidence type="ECO:0000313" key="2">
    <source>
        <dbReference type="Proteomes" id="UP000225231"/>
    </source>
</evidence>
<organism evidence="1 2">
    <name type="scientific">Pseudomonas phage LKA5</name>
    <dbReference type="NCBI Taxonomy" id="1327940"/>
    <lineage>
        <taxon>Viruses</taxon>
        <taxon>Duplodnaviria</taxon>
        <taxon>Heunggongvirae</taxon>
        <taxon>Uroviricota</taxon>
        <taxon>Caudoviricetes</taxon>
        <taxon>Hollowayvirus</taxon>
        <taxon>Hollowayvirus LKA5</taxon>
    </lineage>
</organism>
<evidence type="ECO:0000313" key="1">
    <source>
        <dbReference type="EMBL" id="AGR46406.1"/>
    </source>
</evidence>
<sequence length="865" mass="97123">MYSPRPYGRFAEDAELSADDAAAVERLARNLTNFKQASELASLKRVADLPSGRQAVAIDMGGVFRILVLEQHELPQFRFDGVAQTNIPMLFSGVITRAQVLTDGQGVGIRLTEQARRRLVAYDPKAALPPKDVALQRFVIKYEPRFQYFEPREQGIYTFTQYVKQRPTWYSGAMAEVMQVAGGYGRQVMAELPEDDLERARMLIPERYMHRIRQEVGNVRLPAYTGFPDEQGQFKCDYLASRCNAVAFDVGNSPWLLQINARGVYAMPLPVVPATTTEAFRDYVLDVGDDELLKLLDRFGGMPTGEGFPQPEQEFEAWRRAGVIVKVCDTADFYNFEAMYVACGWAVNSRGTEGFNTCWTYDDAGLMQVHAYKMSLSLAPAENQGRLKNTWNFDDPDDAAKLNAYLAQVYGALTDGCARELAIKYKIRRVPAGEILSRASSASGPDLDYWDSLELPPIATHQGRVSRVASGPFYWPSKVLKSCTRLKFPELTGQGCESFPHISPDYSGGAVKCDTIVFGCYVEDQLRVIKYFYDERKFQQETTSTFEQYMIVGQWEKTETFGLSGLMGFFYTTDFDDRQEQPAVTVHTNIVGTDMGYGNPAYSTPPTLWCVGGVSRSRYYMHRTTVDTTETFTLDVAALVPVFERDCMLYAYQDHTGGRSSHEETTQGSVPDPTSYELWCYDDIWHWMGQTRNGNRGDPPSKDGVPVYVDTLVYSPTEISDFAESGNWLNLPPGGFLDVTGICGPYTYRNSVHNANGVIIGGEAPGFDPYRKDTQYPNESSGRLSVCLSVAGAVQVNKDMPHSWYWGFSPENDFYFYRDAVHVAIGDARYASIYETGQDGLRRRWGHTALADHKAAHHFIGVINE</sequence>